<sequence>MQLRALHFMMWGLAVTASSVTGTFAHTGDGASPSTVSGTGHGHHARVVQNDQATPRLLNLGSHAFPVSTRNKSAQQFVNQGLNLSYAFNHAEAGRAFREAARLDPSLAMAYWGQALVLGPNINAMMEPKDEATALELARKAASLMAKASPRERALIGALEKRYTGSSEQRKANNQAYADAMREVHMHFPDDLDIAMLYVEAMMDLNSWGYWMRDGYPLKGTAEIVALTEEVLRRNPKHPGAVHMYIHLVEPTSTPERAEKAADTLLTLMPAAGHAVHMPSHIYQRVGRYADAIKSNQLAIAADEEYLSHSHVQGMYPIMYTPHNIHFLWFAATMDGQSRLAIESARKLASTIDDAALDAVPGTGTFRVTPYWAYAKFGKWNEILQEPAPPATNAFLKGGWHYVRGLAFAATRQLPQAEQELEALRGIMKNGSLDWPLMSLNTARDVLSIGPEVLAGEIEAARGQFASAIAHLDRAVRLEDALVYTEPSEWQSPPRLVLGAILLEAGRTAEAETVYWEDLRKNRNNGWALYGLLQTLRAQKKDGQAALIEARFKKVWARADVALNASRFGCIAAPPAGSAQ</sequence>
<dbReference type="RefSeq" id="WP_004179297.1">
    <property type="nucleotide sequence ID" value="NZ_CP021106.3"/>
</dbReference>
<dbReference type="SUPFAM" id="SSF48452">
    <property type="entry name" value="TPR-like"/>
    <property type="match status" value="2"/>
</dbReference>
<dbReference type="Gene3D" id="1.25.40.10">
    <property type="entry name" value="Tetratricopeptide repeat domain"/>
    <property type="match status" value="2"/>
</dbReference>
<evidence type="ECO:0008006" key="3">
    <source>
        <dbReference type="Google" id="ProtNLM"/>
    </source>
</evidence>
<evidence type="ECO:0000313" key="1">
    <source>
        <dbReference type="EMBL" id="ARO88453.1"/>
    </source>
</evidence>
<gene>
    <name evidence="1" type="ORF">EBAPG3_012105</name>
</gene>
<dbReference type="eggNOG" id="COG0457">
    <property type="taxonomic scope" value="Bacteria"/>
</dbReference>
<protein>
    <recommendedName>
        <fullName evidence="3">Tetratricopeptide repeat protein</fullName>
    </recommendedName>
</protein>
<evidence type="ECO:0000313" key="2">
    <source>
        <dbReference type="Proteomes" id="UP000012179"/>
    </source>
</evidence>
<dbReference type="PANTHER" id="PTHR45588">
    <property type="entry name" value="TPR DOMAIN-CONTAINING PROTEIN"/>
    <property type="match status" value="1"/>
</dbReference>
<dbReference type="EMBL" id="CP021106">
    <property type="protein sequence ID" value="ARO88453.1"/>
    <property type="molecule type" value="Genomic_DNA"/>
</dbReference>
<dbReference type="AlphaFoldDB" id="A0A1W6SRN3"/>
<dbReference type="PANTHER" id="PTHR45588:SF1">
    <property type="entry name" value="WW DOMAIN-CONTAINING PROTEIN"/>
    <property type="match status" value="1"/>
</dbReference>
<keyword evidence="2" id="KW-1185">Reference proteome</keyword>
<dbReference type="Proteomes" id="UP000012179">
    <property type="component" value="Chromosome"/>
</dbReference>
<dbReference type="OrthoDB" id="9778494at2"/>
<reference evidence="1 2" key="1">
    <citation type="journal article" date="2015" name="Int. J. Syst. Evol. Microbiol.">
        <title>Nitrosospira lacus sp. nov., a psychrotolerant, ammonia-oxidizing bacterium from sandy lake sediment.</title>
        <authorList>
            <person name="Urakawa H."/>
            <person name="Garcia J.C."/>
            <person name="Nielsen J.L."/>
            <person name="Le V.Q."/>
            <person name="Kozlowski J.A."/>
            <person name="Stein L.Y."/>
            <person name="Lim C.K."/>
            <person name="Pommerening-Roser A."/>
            <person name="Martens-Habbena W."/>
            <person name="Stahl D.A."/>
            <person name="Klotz M.G."/>
        </authorList>
    </citation>
    <scope>NUCLEOTIDE SEQUENCE [LARGE SCALE GENOMIC DNA]</scope>
    <source>
        <strain evidence="1 2">APG3</strain>
    </source>
</reference>
<dbReference type="KEGG" id="nlc:EBAPG3_012105"/>
<organism evidence="1 2">
    <name type="scientific">Nitrosospira lacus</name>
    <dbReference type="NCBI Taxonomy" id="1288494"/>
    <lineage>
        <taxon>Bacteria</taxon>
        <taxon>Pseudomonadati</taxon>
        <taxon>Pseudomonadota</taxon>
        <taxon>Betaproteobacteria</taxon>
        <taxon>Nitrosomonadales</taxon>
        <taxon>Nitrosomonadaceae</taxon>
        <taxon>Nitrosospira</taxon>
    </lineage>
</organism>
<proteinExistence type="predicted"/>
<dbReference type="InterPro" id="IPR011990">
    <property type="entry name" value="TPR-like_helical_dom_sf"/>
</dbReference>
<name>A0A1W6SRN3_9PROT</name>
<accession>A0A1W6SRN3</accession>